<dbReference type="RefSeq" id="WP_033433123.1">
    <property type="nucleotide sequence ID" value="NZ_CP034550.1"/>
</dbReference>
<dbReference type="Proteomes" id="UP000325787">
    <property type="component" value="Chromosome"/>
</dbReference>
<dbReference type="KEGG" id="ssyi:EKG83_19925"/>
<dbReference type="AlphaFoldDB" id="A0A5Q0H152"/>
<protein>
    <submittedName>
        <fullName evidence="2">Uncharacterized protein</fullName>
    </submittedName>
</protein>
<sequence>MAELTDRSGDEHRGQQRIGEVHQHRTTRFRRAVKQLAAAAGKYPEMVDVRDLVRRIERTTGAMTSA</sequence>
<evidence type="ECO:0000313" key="3">
    <source>
        <dbReference type="Proteomes" id="UP000325787"/>
    </source>
</evidence>
<dbReference type="EMBL" id="CP034550">
    <property type="protein sequence ID" value="QFZ19402.1"/>
    <property type="molecule type" value="Genomic_DNA"/>
</dbReference>
<organism evidence="2 3">
    <name type="scientific">Saccharothrix syringae</name>
    <name type="common">Nocardiopsis syringae</name>
    <dbReference type="NCBI Taxonomy" id="103733"/>
    <lineage>
        <taxon>Bacteria</taxon>
        <taxon>Bacillati</taxon>
        <taxon>Actinomycetota</taxon>
        <taxon>Actinomycetes</taxon>
        <taxon>Pseudonocardiales</taxon>
        <taxon>Pseudonocardiaceae</taxon>
        <taxon>Saccharothrix</taxon>
    </lineage>
</organism>
<name>A0A5Q0H152_SACSY</name>
<proteinExistence type="predicted"/>
<gene>
    <name evidence="2" type="ORF">EKG83_19925</name>
</gene>
<feature type="region of interest" description="Disordered" evidence="1">
    <location>
        <begin position="1"/>
        <end position="26"/>
    </location>
</feature>
<evidence type="ECO:0000313" key="2">
    <source>
        <dbReference type="EMBL" id="QFZ19402.1"/>
    </source>
</evidence>
<accession>A0A5Q0H152</accession>
<evidence type="ECO:0000256" key="1">
    <source>
        <dbReference type="SAM" id="MobiDB-lite"/>
    </source>
</evidence>
<feature type="compositionally biased region" description="Basic and acidic residues" evidence="1">
    <location>
        <begin position="1"/>
        <end position="23"/>
    </location>
</feature>
<keyword evidence="3" id="KW-1185">Reference proteome</keyword>
<reference evidence="3" key="1">
    <citation type="journal article" date="2021" name="Curr. Microbiol.">
        <title>Complete genome of nocamycin-producing strain Saccharothrix syringae NRRL B-16468 reveals the biosynthetic potential for secondary metabolites.</title>
        <authorList>
            <person name="Mo X."/>
            <person name="Yang S."/>
        </authorList>
    </citation>
    <scope>NUCLEOTIDE SEQUENCE [LARGE SCALE GENOMIC DNA]</scope>
    <source>
        <strain evidence="3">ATCC 51364 / DSM 43886 / JCM 6844 / KCTC 9398 / NBRC 14523 / NRRL B-16468 / INA 2240</strain>
    </source>
</reference>